<feature type="transmembrane region" description="Helical" evidence="8">
    <location>
        <begin position="335"/>
        <end position="353"/>
    </location>
</feature>
<dbReference type="EMBL" id="AYXG01000055">
    <property type="protein sequence ID" value="EWC63117.1"/>
    <property type="molecule type" value="Genomic_DNA"/>
</dbReference>
<feature type="transmembrane region" description="Helical" evidence="8">
    <location>
        <begin position="404"/>
        <end position="424"/>
    </location>
</feature>
<evidence type="ECO:0000256" key="1">
    <source>
        <dbReference type="ARBA" id="ARBA00004651"/>
    </source>
</evidence>
<accession>W7J244</accession>
<dbReference type="InterPro" id="IPR020846">
    <property type="entry name" value="MFS_dom"/>
</dbReference>
<evidence type="ECO:0000256" key="8">
    <source>
        <dbReference type="SAM" id="Phobius"/>
    </source>
</evidence>
<dbReference type="STRING" id="909613.UO65_1559"/>
<evidence type="ECO:0000256" key="6">
    <source>
        <dbReference type="ARBA" id="ARBA00023136"/>
    </source>
</evidence>
<comment type="caution">
    <text evidence="10">The sequence shown here is derived from an EMBL/GenBank/DDBJ whole genome shotgun (WGS) entry which is preliminary data.</text>
</comment>
<sequence>MTEATKGAGRTRAILLTASGGAFLSMLDSTVANLAIPDLQRAFPTVSVSSMSWVISAYAVMFAALLAPSGRLADVLGRRALFAGGVGLFTVASLACAVAPNLPFLIVARLVQGAGAAAMIPASLTILLLDGPADKRAQSIGLWSAASALAAAVGPTVGGVLVDLFGWRSVFYINLPFGVLLVIATLRLLAPQDKSSRGALPDPLGTLLLALGVGALTMGVTEGGTWGWTDAKTLACLVGGVLVLAFVVLRSRSHPVPALETALWGNKTFVATNATSLFYGMAQYPWLLVGVLYIIDVWQYSPLQAGLAMTPGAIVASIAALRMGKVAPKIGGPRMVTLLGLGAFLACGIWFSFGLTDSAAFLALWLPGGFLVGFAMGSATLGTSQSAAMSAPPTRFASSSGLNTTARQFGGALGIAMCAVILQSKTAADGSLGVDAYSAVYLACTVLVAISFLIALFWLRFPPPAAPAPAATPATPAAAPKADSAGAKEPAAAE</sequence>
<feature type="transmembrane region" description="Helical" evidence="8">
    <location>
        <begin position="202"/>
        <end position="220"/>
    </location>
</feature>
<feature type="domain" description="Major facilitator superfamily (MFS) profile" evidence="9">
    <location>
        <begin position="14"/>
        <end position="463"/>
    </location>
</feature>
<keyword evidence="5 8" id="KW-1133">Transmembrane helix</keyword>
<evidence type="ECO:0000256" key="2">
    <source>
        <dbReference type="ARBA" id="ARBA00022448"/>
    </source>
</evidence>
<feature type="transmembrane region" description="Helical" evidence="8">
    <location>
        <begin position="359"/>
        <end position="383"/>
    </location>
</feature>
<organism evidence="10 11">
    <name type="scientific">Actinokineospora spheciospongiae</name>
    <dbReference type="NCBI Taxonomy" id="909613"/>
    <lineage>
        <taxon>Bacteria</taxon>
        <taxon>Bacillati</taxon>
        <taxon>Actinomycetota</taxon>
        <taxon>Actinomycetes</taxon>
        <taxon>Pseudonocardiales</taxon>
        <taxon>Pseudonocardiaceae</taxon>
        <taxon>Actinokineospora</taxon>
    </lineage>
</organism>
<comment type="subcellular location">
    <subcellularLocation>
        <location evidence="1">Cell membrane</location>
        <topology evidence="1">Multi-pass membrane protein</topology>
    </subcellularLocation>
</comment>
<evidence type="ECO:0000256" key="5">
    <source>
        <dbReference type="ARBA" id="ARBA00022989"/>
    </source>
</evidence>
<dbReference type="Gene3D" id="1.20.1250.20">
    <property type="entry name" value="MFS general substrate transporter like domains"/>
    <property type="match status" value="1"/>
</dbReference>
<evidence type="ECO:0000313" key="11">
    <source>
        <dbReference type="Proteomes" id="UP000019277"/>
    </source>
</evidence>
<feature type="transmembrane region" description="Helical" evidence="8">
    <location>
        <begin position="171"/>
        <end position="190"/>
    </location>
</feature>
<name>W7J244_9PSEU</name>
<evidence type="ECO:0000256" key="3">
    <source>
        <dbReference type="ARBA" id="ARBA00022475"/>
    </source>
</evidence>
<dbReference type="Pfam" id="PF07690">
    <property type="entry name" value="MFS_1"/>
    <property type="match status" value="1"/>
</dbReference>
<dbReference type="InterPro" id="IPR004638">
    <property type="entry name" value="EmrB-like"/>
</dbReference>
<dbReference type="Gene3D" id="1.20.1720.10">
    <property type="entry name" value="Multidrug resistance protein D"/>
    <property type="match status" value="1"/>
</dbReference>
<feature type="transmembrane region" description="Helical" evidence="8">
    <location>
        <begin position="141"/>
        <end position="165"/>
    </location>
</feature>
<keyword evidence="3" id="KW-1003">Cell membrane</keyword>
<keyword evidence="6 8" id="KW-0472">Membrane</keyword>
<dbReference type="InterPro" id="IPR011701">
    <property type="entry name" value="MFS"/>
</dbReference>
<dbReference type="eggNOG" id="COG0477">
    <property type="taxonomic scope" value="Bacteria"/>
</dbReference>
<feature type="transmembrane region" description="Helical" evidence="8">
    <location>
        <begin position="50"/>
        <end position="68"/>
    </location>
</feature>
<feature type="transmembrane region" description="Helical" evidence="8">
    <location>
        <begin position="270"/>
        <end position="295"/>
    </location>
</feature>
<dbReference type="PRINTS" id="PR01036">
    <property type="entry name" value="TCRTETB"/>
</dbReference>
<dbReference type="Proteomes" id="UP000019277">
    <property type="component" value="Unassembled WGS sequence"/>
</dbReference>
<gene>
    <name evidence="10" type="ORF">UO65_1559</name>
</gene>
<evidence type="ECO:0000256" key="4">
    <source>
        <dbReference type="ARBA" id="ARBA00022692"/>
    </source>
</evidence>
<feature type="transmembrane region" description="Helical" evidence="8">
    <location>
        <begin position="106"/>
        <end position="129"/>
    </location>
</feature>
<dbReference type="InterPro" id="IPR036259">
    <property type="entry name" value="MFS_trans_sf"/>
</dbReference>
<dbReference type="NCBIfam" id="TIGR00711">
    <property type="entry name" value="efflux_EmrB"/>
    <property type="match status" value="1"/>
</dbReference>
<feature type="transmembrane region" description="Helical" evidence="8">
    <location>
        <begin position="436"/>
        <end position="459"/>
    </location>
</feature>
<dbReference type="PROSITE" id="PS00216">
    <property type="entry name" value="SUGAR_TRANSPORT_1"/>
    <property type="match status" value="1"/>
</dbReference>
<dbReference type="PANTHER" id="PTHR42718">
    <property type="entry name" value="MAJOR FACILITATOR SUPERFAMILY MULTIDRUG TRANSPORTER MFSC"/>
    <property type="match status" value="1"/>
</dbReference>
<dbReference type="AlphaFoldDB" id="W7J244"/>
<evidence type="ECO:0000256" key="7">
    <source>
        <dbReference type="SAM" id="MobiDB-lite"/>
    </source>
</evidence>
<dbReference type="PANTHER" id="PTHR42718:SF48">
    <property type="entry name" value="CONSERVED TWO-DOMAIN MEMBRANE PROTEIN-RELATED"/>
    <property type="match status" value="1"/>
</dbReference>
<evidence type="ECO:0000259" key="9">
    <source>
        <dbReference type="PROSITE" id="PS50850"/>
    </source>
</evidence>
<dbReference type="SUPFAM" id="SSF103473">
    <property type="entry name" value="MFS general substrate transporter"/>
    <property type="match status" value="1"/>
</dbReference>
<protein>
    <submittedName>
        <fullName evidence="10">EmrB/QacA family drug resistance transporter</fullName>
    </submittedName>
</protein>
<dbReference type="GO" id="GO:0005886">
    <property type="term" value="C:plasma membrane"/>
    <property type="evidence" value="ECO:0007669"/>
    <property type="project" value="UniProtKB-SubCell"/>
</dbReference>
<dbReference type="RefSeq" id="WP_052020877.1">
    <property type="nucleotide sequence ID" value="NZ_AYXG01000055.1"/>
</dbReference>
<evidence type="ECO:0000313" key="10">
    <source>
        <dbReference type="EMBL" id="EWC63117.1"/>
    </source>
</evidence>
<feature type="compositionally biased region" description="Low complexity" evidence="7">
    <location>
        <begin position="468"/>
        <end position="480"/>
    </location>
</feature>
<keyword evidence="4 8" id="KW-0812">Transmembrane</keyword>
<dbReference type="PROSITE" id="PS50850">
    <property type="entry name" value="MFS"/>
    <property type="match status" value="1"/>
</dbReference>
<feature type="region of interest" description="Disordered" evidence="7">
    <location>
        <begin position="467"/>
        <end position="494"/>
    </location>
</feature>
<feature type="transmembrane region" description="Helical" evidence="8">
    <location>
        <begin position="80"/>
        <end position="100"/>
    </location>
</feature>
<dbReference type="OrthoDB" id="7375466at2"/>
<reference evidence="10 11" key="1">
    <citation type="journal article" date="2014" name="Genome Announc.">
        <title>Draft Genome Sequence of the Antitrypanosomally Active Sponge-Associated Bacterium Actinokineospora sp. Strain EG49.</title>
        <authorList>
            <person name="Harjes J."/>
            <person name="Ryu T."/>
            <person name="Abdelmohsen U.R."/>
            <person name="Moitinho-Silva L."/>
            <person name="Horn H."/>
            <person name="Ravasi T."/>
            <person name="Hentschel U."/>
        </authorList>
    </citation>
    <scope>NUCLEOTIDE SEQUENCE [LARGE SCALE GENOMIC DNA]</scope>
    <source>
        <strain evidence="10 11">EG49</strain>
    </source>
</reference>
<keyword evidence="2" id="KW-0813">Transport</keyword>
<keyword evidence="11" id="KW-1185">Reference proteome</keyword>
<proteinExistence type="predicted"/>
<dbReference type="GO" id="GO:0022857">
    <property type="term" value="F:transmembrane transporter activity"/>
    <property type="evidence" value="ECO:0007669"/>
    <property type="project" value="InterPro"/>
</dbReference>
<feature type="transmembrane region" description="Helical" evidence="8">
    <location>
        <begin position="232"/>
        <end position="249"/>
    </location>
</feature>
<dbReference type="InterPro" id="IPR005829">
    <property type="entry name" value="Sugar_transporter_CS"/>
</dbReference>